<dbReference type="Pfam" id="PF00501">
    <property type="entry name" value="AMP-binding"/>
    <property type="match status" value="1"/>
</dbReference>
<keyword evidence="4" id="KW-0067">ATP-binding</keyword>
<evidence type="ECO:0000313" key="7">
    <source>
        <dbReference type="Proteomes" id="UP000780801"/>
    </source>
</evidence>
<dbReference type="GO" id="GO:0005524">
    <property type="term" value="F:ATP binding"/>
    <property type="evidence" value="ECO:0007669"/>
    <property type="project" value="UniProtKB-KW"/>
</dbReference>
<evidence type="ECO:0000256" key="2">
    <source>
        <dbReference type="ARBA" id="ARBA00022598"/>
    </source>
</evidence>
<dbReference type="Proteomes" id="UP000780801">
    <property type="component" value="Unassembled WGS sequence"/>
</dbReference>
<accession>A0A9P6FTA2</accession>
<dbReference type="Gene3D" id="3.40.50.12780">
    <property type="entry name" value="N-terminal domain of ligase-like"/>
    <property type="match status" value="1"/>
</dbReference>
<dbReference type="GO" id="GO:0005886">
    <property type="term" value="C:plasma membrane"/>
    <property type="evidence" value="ECO:0007669"/>
    <property type="project" value="TreeGrafter"/>
</dbReference>
<evidence type="ECO:0000256" key="3">
    <source>
        <dbReference type="ARBA" id="ARBA00022741"/>
    </source>
</evidence>
<evidence type="ECO:0000256" key="1">
    <source>
        <dbReference type="ARBA" id="ARBA00006432"/>
    </source>
</evidence>
<dbReference type="InterPro" id="IPR000873">
    <property type="entry name" value="AMP-dep_synth/lig_dom"/>
</dbReference>
<protein>
    <submittedName>
        <fullName evidence="6">Long-chain fatty acid-CoA ligase</fullName>
    </submittedName>
</protein>
<reference evidence="6" key="1">
    <citation type="journal article" date="2020" name="Fungal Divers.">
        <title>Resolving the Mortierellaceae phylogeny through synthesis of multi-gene phylogenetics and phylogenomics.</title>
        <authorList>
            <person name="Vandepol N."/>
            <person name="Liber J."/>
            <person name="Desiro A."/>
            <person name="Na H."/>
            <person name="Kennedy M."/>
            <person name="Barry K."/>
            <person name="Grigoriev I.V."/>
            <person name="Miller A.N."/>
            <person name="O'Donnell K."/>
            <person name="Stajich J.E."/>
            <person name="Bonito G."/>
        </authorList>
    </citation>
    <scope>NUCLEOTIDE SEQUENCE</scope>
    <source>
        <strain evidence="6">KOD1015</strain>
    </source>
</reference>
<dbReference type="PANTHER" id="PTHR43272">
    <property type="entry name" value="LONG-CHAIN-FATTY-ACID--COA LIGASE"/>
    <property type="match status" value="1"/>
</dbReference>
<name>A0A9P6FTA2_9FUNG</name>
<dbReference type="GO" id="GO:0005811">
    <property type="term" value="C:lipid droplet"/>
    <property type="evidence" value="ECO:0007669"/>
    <property type="project" value="TreeGrafter"/>
</dbReference>
<sequence>MTCVTLEVGPTDVQGETRVRRSVHSATELVSSVRDDIKTLYDIIRYSARVRPNLQAMGYRKVIKMIEEEKEVTKMVGGEPVKEKKTWKYFKLSSYNWLSYRDVEVITLSIGSGLIKLGLQPKAKITVFGATSANWLLVAHGAFSQSMTIVTVYDTLGEEGLLHSMNEAE</sequence>
<evidence type="ECO:0000256" key="4">
    <source>
        <dbReference type="ARBA" id="ARBA00022840"/>
    </source>
</evidence>
<dbReference type="InterPro" id="IPR042099">
    <property type="entry name" value="ANL_N_sf"/>
</dbReference>
<dbReference type="AlphaFoldDB" id="A0A9P6FTA2"/>
<keyword evidence="2 6" id="KW-0436">Ligase</keyword>
<feature type="domain" description="AMP-dependent synthetase/ligase" evidence="5">
    <location>
        <begin position="93"/>
        <end position="169"/>
    </location>
</feature>
<dbReference type="OrthoDB" id="1700726at2759"/>
<keyword evidence="7" id="KW-1185">Reference proteome</keyword>
<evidence type="ECO:0000259" key="5">
    <source>
        <dbReference type="Pfam" id="PF00501"/>
    </source>
</evidence>
<organism evidence="6 7">
    <name type="scientific">Lunasporangiospora selenospora</name>
    <dbReference type="NCBI Taxonomy" id="979761"/>
    <lineage>
        <taxon>Eukaryota</taxon>
        <taxon>Fungi</taxon>
        <taxon>Fungi incertae sedis</taxon>
        <taxon>Mucoromycota</taxon>
        <taxon>Mortierellomycotina</taxon>
        <taxon>Mortierellomycetes</taxon>
        <taxon>Mortierellales</taxon>
        <taxon>Mortierellaceae</taxon>
        <taxon>Lunasporangiospora</taxon>
    </lineage>
</organism>
<evidence type="ECO:0000313" key="6">
    <source>
        <dbReference type="EMBL" id="KAF9581014.1"/>
    </source>
</evidence>
<gene>
    <name evidence="6" type="primary">FAA4_1</name>
    <name evidence="6" type="ORF">BGW38_002122</name>
</gene>
<proteinExistence type="inferred from homology"/>
<dbReference type="PANTHER" id="PTHR43272:SF83">
    <property type="entry name" value="ACYL-COA SYNTHETASE LONG-CHAIN, ISOFORM J"/>
    <property type="match status" value="1"/>
</dbReference>
<dbReference type="EMBL" id="JAABOA010001716">
    <property type="protein sequence ID" value="KAF9581014.1"/>
    <property type="molecule type" value="Genomic_DNA"/>
</dbReference>
<dbReference type="SUPFAM" id="SSF56801">
    <property type="entry name" value="Acetyl-CoA synthetase-like"/>
    <property type="match status" value="1"/>
</dbReference>
<comment type="caution">
    <text evidence="6">The sequence shown here is derived from an EMBL/GenBank/DDBJ whole genome shotgun (WGS) entry which is preliminary data.</text>
</comment>
<comment type="similarity">
    <text evidence="1">Belongs to the ATP-dependent AMP-binding enzyme family.</text>
</comment>
<dbReference type="GO" id="GO:0005783">
    <property type="term" value="C:endoplasmic reticulum"/>
    <property type="evidence" value="ECO:0007669"/>
    <property type="project" value="TreeGrafter"/>
</dbReference>
<feature type="non-terminal residue" evidence="6">
    <location>
        <position position="169"/>
    </location>
</feature>
<dbReference type="GO" id="GO:0004467">
    <property type="term" value="F:long-chain fatty acid-CoA ligase activity"/>
    <property type="evidence" value="ECO:0007669"/>
    <property type="project" value="TreeGrafter"/>
</dbReference>
<dbReference type="GO" id="GO:0035336">
    <property type="term" value="P:long-chain fatty-acyl-CoA metabolic process"/>
    <property type="evidence" value="ECO:0007669"/>
    <property type="project" value="TreeGrafter"/>
</dbReference>
<keyword evidence="3" id="KW-0547">Nucleotide-binding</keyword>